<keyword evidence="3" id="KW-1185">Reference proteome</keyword>
<evidence type="ECO:0000256" key="1">
    <source>
        <dbReference type="SAM" id="Phobius"/>
    </source>
</evidence>
<proteinExistence type="predicted"/>
<sequence>MEPIYLAVFFLALVALGEVLSIKSRAKIPTLLVVIGIVFILLQAEVLPPEFIEATTFVAFGSMLVPILIVHLGTMIPLSVMKKQYQAVIITGIGLLISVVSVLTIVTLLFNYETAVAGTGPITGGIIAYLITAEGLRAAGLTTLVAIPVTIFALQNFIGMPLTSILLSRYAKSIRTDTDNHHYAKLAAATDQKKQAKKPLIPERYLESNFIILFILFCGGALAVFLDQITGINASLFALVIGVTGTALRAFPEKALEQANSSGITMVALFFVVLASLVGVTWNEIVASIAPALAIMFIGITGLVLGGLIGAKIFKWKPTKAIPVVLTALYGFPGDYLIVEEVARSTGRDEVERKRIMDELVAPMLIGGFTSVTVGSIAIASILIGTLS</sequence>
<feature type="transmembrane region" description="Helical" evidence="1">
    <location>
        <begin position="205"/>
        <end position="226"/>
    </location>
</feature>
<feature type="transmembrane region" description="Helical" evidence="1">
    <location>
        <begin position="144"/>
        <end position="167"/>
    </location>
</feature>
<dbReference type="Proteomes" id="UP000741863">
    <property type="component" value="Unassembled WGS sequence"/>
</dbReference>
<evidence type="ECO:0008006" key="4">
    <source>
        <dbReference type="Google" id="ProtNLM"/>
    </source>
</evidence>
<evidence type="ECO:0000313" key="2">
    <source>
        <dbReference type="EMBL" id="MBM7634143.1"/>
    </source>
</evidence>
<accession>A0ABS2PFE8</accession>
<name>A0ABS2PFE8_9BACL</name>
<evidence type="ECO:0000313" key="3">
    <source>
        <dbReference type="Proteomes" id="UP000741863"/>
    </source>
</evidence>
<dbReference type="RefSeq" id="WP_204698900.1">
    <property type="nucleotide sequence ID" value="NZ_JAFBEC010000009.1"/>
</dbReference>
<feature type="transmembrane region" description="Helical" evidence="1">
    <location>
        <begin position="232"/>
        <end position="251"/>
    </location>
</feature>
<reference evidence="2 3" key="1">
    <citation type="submission" date="2021-01" db="EMBL/GenBank/DDBJ databases">
        <title>Genomic Encyclopedia of Type Strains, Phase IV (KMG-IV): sequencing the most valuable type-strain genomes for metagenomic binning, comparative biology and taxonomic classification.</title>
        <authorList>
            <person name="Goeker M."/>
        </authorList>
    </citation>
    <scope>NUCLEOTIDE SEQUENCE [LARGE SCALE GENOMIC DNA]</scope>
    <source>
        <strain evidence="2 3">DSM 25540</strain>
    </source>
</reference>
<feature type="transmembrane region" description="Helical" evidence="1">
    <location>
        <begin position="360"/>
        <end position="384"/>
    </location>
</feature>
<feature type="transmembrane region" description="Helical" evidence="1">
    <location>
        <begin position="288"/>
        <end position="311"/>
    </location>
</feature>
<organism evidence="2 3">
    <name type="scientific">Geomicrobium sediminis</name>
    <dbReference type="NCBI Taxonomy" id="1347788"/>
    <lineage>
        <taxon>Bacteria</taxon>
        <taxon>Bacillati</taxon>
        <taxon>Bacillota</taxon>
        <taxon>Bacilli</taxon>
        <taxon>Bacillales</taxon>
        <taxon>Geomicrobium</taxon>
    </lineage>
</organism>
<keyword evidence="1" id="KW-0472">Membrane</keyword>
<feature type="transmembrane region" description="Helical" evidence="1">
    <location>
        <begin position="263"/>
        <end position="282"/>
    </location>
</feature>
<gene>
    <name evidence="2" type="ORF">JOD17_003243</name>
</gene>
<dbReference type="InterPro" id="IPR049576">
    <property type="entry name" value="HDC-like"/>
</dbReference>
<keyword evidence="1" id="KW-1133">Transmembrane helix</keyword>
<dbReference type="CDD" id="cd21416">
    <property type="entry name" value="HDC_protein"/>
    <property type="match status" value="1"/>
</dbReference>
<keyword evidence="1" id="KW-0812">Transmembrane</keyword>
<dbReference type="EMBL" id="JAFBEC010000009">
    <property type="protein sequence ID" value="MBM7634143.1"/>
    <property type="molecule type" value="Genomic_DNA"/>
</dbReference>
<protein>
    <recommendedName>
        <fullName evidence="4">Integral membrane protein</fullName>
    </recommendedName>
</protein>
<feature type="transmembrane region" description="Helical" evidence="1">
    <location>
        <begin position="31"/>
        <end position="47"/>
    </location>
</feature>
<comment type="caution">
    <text evidence="2">The sequence shown here is derived from an EMBL/GenBank/DDBJ whole genome shotgun (WGS) entry which is preliminary data.</text>
</comment>
<feature type="transmembrane region" description="Helical" evidence="1">
    <location>
        <begin position="85"/>
        <end position="110"/>
    </location>
</feature>
<feature type="transmembrane region" description="Helical" evidence="1">
    <location>
        <begin position="54"/>
        <end position="73"/>
    </location>
</feature>